<reference evidence="2 3" key="1">
    <citation type="journal article" date="2024" name="Commun. Biol.">
        <title>Comparative genomic analysis of thermophilic fungi reveals convergent evolutionary adaptations and gene losses.</title>
        <authorList>
            <person name="Steindorff A.S."/>
            <person name="Aguilar-Pontes M.V."/>
            <person name="Robinson A.J."/>
            <person name="Andreopoulos B."/>
            <person name="LaButti K."/>
            <person name="Kuo A."/>
            <person name="Mondo S."/>
            <person name="Riley R."/>
            <person name="Otillar R."/>
            <person name="Haridas S."/>
            <person name="Lipzen A."/>
            <person name="Grimwood J."/>
            <person name="Schmutz J."/>
            <person name="Clum A."/>
            <person name="Reid I.D."/>
            <person name="Moisan M.C."/>
            <person name="Butler G."/>
            <person name="Nguyen T.T.M."/>
            <person name="Dewar K."/>
            <person name="Conant G."/>
            <person name="Drula E."/>
            <person name="Henrissat B."/>
            <person name="Hansel C."/>
            <person name="Singer S."/>
            <person name="Hutchinson M.I."/>
            <person name="de Vries R.P."/>
            <person name="Natvig D.O."/>
            <person name="Powell A.J."/>
            <person name="Tsang A."/>
            <person name="Grigoriev I.V."/>
        </authorList>
    </citation>
    <scope>NUCLEOTIDE SEQUENCE [LARGE SCALE GENOMIC DNA]</scope>
    <source>
        <strain evidence="2 3">CBS 620.91</strain>
    </source>
</reference>
<protein>
    <submittedName>
        <fullName evidence="2">Uncharacterized protein</fullName>
    </submittedName>
</protein>
<evidence type="ECO:0000256" key="1">
    <source>
        <dbReference type="SAM" id="MobiDB-lite"/>
    </source>
</evidence>
<accession>A0ABR3VLX0</accession>
<feature type="region of interest" description="Disordered" evidence="1">
    <location>
        <begin position="282"/>
        <end position="345"/>
    </location>
</feature>
<feature type="compositionally biased region" description="Basic and acidic residues" evidence="1">
    <location>
        <begin position="313"/>
        <end position="325"/>
    </location>
</feature>
<evidence type="ECO:0000313" key="2">
    <source>
        <dbReference type="EMBL" id="KAL1842597.1"/>
    </source>
</evidence>
<name>A0ABR3VLX0_HUMIN</name>
<dbReference type="Gene3D" id="3.40.50.1240">
    <property type="entry name" value="Phosphoglycerate mutase-like"/>
    <property type="match status" value="1"/>
</dbReference>
<organism evidence="2 3">
    <name type="scientific">Humicola insolens</name>
    <name type="common">Soft-rot fungus</name>
    <dbReference type="NCBI Taxonomy" id="85995"/>
    <lineage>
        <taxon>Eukaryota</taxon>
        <taxon>Fungi</taxon>
        <taxon>Dikarya</taxon>
        <taxon>Ascomycota</taxon>
        <taxon>Pezizomycotina</taxon>
        <taxon>Sordariomycetes</taxon>
        <taxon>Sordariomycetidae</taxon>
        <taxon>Sordariales</taxon>
        <taxon>Chaetomiaceae</taxon>
        <taxon>Mycothermus</taxon>
    </lineage>
</organism>
<dbReference type="Proteomes" id="UP001583172">
    <property type="component" value="Unassembled WGS sequence"/>
</dbReference>
<sequence length="453" mass="50603">MYALGAAFRDRYVRLSRVDEHVGIVGIRPRTLDNSQLFIQTSTDGCSATSAIAFLQGLYPPFPRVSCDRTVPEHTRLPDNSIVNYPMFGYQYPNIRTSDPDHDPDSIWTRGFSRCKKHEASLLMFPNDTLADVLHQRSKTIYGRLWDKVFHDAFPRSEATFFNAHELYEYAVYRWIHDPKIHSALTLGDLEQLQGFAWQEQTLKYAPTTGSSNSPVDLASTMAGRTLVSRVAALFTENIASRGERNKLNLAFTSHEPFLSFFALSDVCLSDHIEIEATDVWSSNKSGSEVDGDDYGHDGSSNHDGADSDSDSPTERHNKTDHTEHTPYIAQSPSPDFSSSKLRRRRSISTSTYPSIDNLYVRFLYRNGSADPKLPPAPCPLLGNTRTAMSFRHFNETVWSVGVANATSWCGACESDAFFCKGAEERREPHHKLAAFIGASAATGVLVVLNMLL</sequence>
<proteinExistence type="predicted"/>
<feature type="compositionally biased region" description="Basic and acidic residues" evidence="1">
    <location>
        <begin position="294"/>
        <end position="306"/>
    </location>
</feature>
<evidence type="ECO:0000313" key="3">
    <source>
        <dbReference type="Proteomes" id="UP001583172"/>
    </source>
</evidence>
<comment type="caution">
    <text evidence="2">The sequence shown here is derived from an EMBL/GenBank/DDBJ whole genome shotgun (WGS) entry which is preliminary data.</text>
</comment>
<dbReference type="InterPro" id="IPR029033">
    <property type="entry name" value="His_PPase_superfam"/>
</dbReference>
<gene>
    <name evidence="2" type="ORF">VTJ49DRAFT_4777</name>
</gene>
<keyword evidence="3" id="KW-1185">Reference proteome</keyword>
<dbReference type="SUPFAM" id="SSF53254">
    <property type="entry name" value="Phosphoglycerate mutase-like"/>
    <property type="match status" value="1"/>
</dbReference>
<dbReference type="EMBL" id="JAZGSY010000038">
    <property type="protein sequence ID" value="KAL1842597.1"/>
    <property type="molecule type" value="Genomic_DNA"/>
</dbReference>